<evidence type="ECO:0000256" key="1">
    <source>
        <dbReference type="PROSITE-ProRule" id="PRU00024"/>
    </source>
</evidence>
<keyword evidence="4" id="KW-1185">Reference proteome</keyword>
<accession>A0A9D4EAA0</accession>
<gene>
    <name evidence="3" type="ORF">DPMN_175909</name>
</gene>
<keyword evidence="1" id="KW-0863">Zinc-finger</keyword>
<sequence>MAANDSDTYVTYFCATCNGNNTETEAKAYCAKCDSCFCDGCVRLHSQGFQNHTTDGPEKMEKWPVAMATQEFLENCEVHKGKKFALFCEDHSQLCCHTCDLSHRYVG</sequence>
<reference evidence="3" key="1">
    <citation type="journal article" date="2019" name="bioRxiv">
        <title>The Genome of the Zebra Mussel, Dreissena polymorpha: A Resource for Invasive Species Research.</title>
        <authorList>
            <person name="McCartney M.A."/>
            <person name="Auch B."/>
            <person name="Kono T."/>
            <person name="Mallez S."/>
            <person name="Zhang Y."/>
            <person name="Obille A."/>
            <person name="Becker A."/>
            <person name="Abrahante J.E."/>
            <person name="Garbe J."/>
            <person name="Badalamenti J.P."/>
            <person name="Herman A."/>
            <person name="Mangelson H."/>
            <person name="Liachko I."/>
            <person name="Sullivan S."/>
            <person name="Sone E.D."/>
            <person name="Koren S."/>
            <person name="Silverstein K.A.T."/>
            <person name="Beckman K.B."/>
            <person name="Gohl D.M."/>
        </authorList>
    </citation>
    <scope>NUCLEOTIDE SEQUENCE</scope>
    <source>
        <strain evidence="3">Duluth1</strain>
        <tissue evidence="3">Whole animal</tissue>
    </source>
</reference>
<dbReference type="AlphaFoldDB" id="A0A9D4EAA0"/>
<organism evidence="3 4">
    <name type="scientific">Dreissena polymorpha</name>
    <name type="common">Zebra mussel</name>
    <name type="synonym">Mytilus polymorpha</name>
    <dbReference type="NCBI Taxonomy" id="45954"/>
    <lineage>
        <taxon>Eukaryota</taxon>
        <taxon>Metazoa</taxon>
        <taxon>Spiralia</taxon>
        <taxon>Lophotrochozoa</taxon>
        <taxon>Mollusca</taxon>
        <taxon>Bivalvia</taxon>
        <taxon>Autobranchia</taxon>
        <taxon>Heteroconchia</taxon>
        <taxon>Euheterodonta</taxon>
        <taxon>Imparidentia</taxon>
        <taxon>Neoheterodontei</taxon>
        <taxon>Myida</taxon>
        <taxon>Dreissenoidea</taxon>
        <taxon>Dreissenidae</taxon>
        <taxon>Dreissena</taxon>
    </lineage>
</organism>
<keyword evidence="1" id="KW-0862">Zinc</keyword>
<evidence type="ECO:0000313" key="4">
    <source>
        <dbReference type="Proteomes" id="UP000828390"/>
    </source>
</evidence>
<dbReference type="Proteomes" id="UP000828390">
    <property type="component" value="Unassembled WGS sequence"/>
</dbReference>
<protein>
    <recommendedName>
        <fullName evidence="2">B box-type domain-containing protein</fullName>
    </recommendedName>
</protein>
<dbReference type="PROSITE" id="PS50119">
    <property type="entry name" value="ZF_BBOX"/>
    <property type="match status" value="1"/>
</dbReference>
<reference evidence="3" key="2">
    <citation type="submission" date="2020-11" db="EMBL/GenBank/DDBJ databases">
        <authorList>
            <person name="McCartney M.A."/>
            <person name="Auch B."/>
            <person name="Kono T."/>
            <person name="Mallez S."/>
            <person name="Becker A."/>
            <person name="Gohl D.M."/>
            <person name="Silverstein K.A.T."/>
            <person name="Koren S."/>
            <person name="Bechman K.B."/>
            <person name="Herman A."/>
            <person name="Abrahante J.E."/>
            <person name="Garbe J."/>
        </authorList>
    </citation>
    <scope>NUCLEOTIDE SEQUENCE</scope>
    <source>
        <strain evidence="3">Duluth1</strain>
        <tissue evidence="3">Whole animal</tissue>
    </source>
</reference>
<name>A0A9D4EAA0_DREPO</name>
<comment type="caution">
    <text evidence="3">The sequence shown here is derived from an EMBL/GenBank/DDBJ whole genome shotgun (WGS) entry which is preliminary data.</text>
</comment>
<keyword evidence="1" id="KW-0479">Metal-binding</keyword>
<evidence type="ECO:0000313" key="3">
    <source>
        <dbReference type="EMBL" id="KAH3774527.1"/>
    </source>
</evidence>
<dbReference type="InterPro" id="IPR000315">
    <property type="entry name" value="Znf_B-box"/>
</dbReference>
<feature type="domain" description="B box-type" evidence="2">
    <location>
        <begin position="76"/>
        <end position="107"/>
    </location>
</feature>
<dbReference type="Gene3D" id="3.30.160.60">
    <property type="entry name" value="Classic Zinc Finger"/>
    <property type="match status" value="1"/>
</dbReference>
<dbReference type="Pfam" id="PF00643">
    <property type="entry name" value="zf-B_box"/>
    <property type="match status" value="1"/>
</dbReference>
<dbReference type="GO" id="GO:0008270">
    <property type="term" value="F:zinc ion binding"/>
    <property type="evidence" value="ECO:0007669"/>
    <property type="project" value="UniProtKB-KW"/>
</dbReference>
<dbReference type="EMBL" id="JAIWYP010000009">
    <property type="protein sequence ID" value="KAH3774527.1"/>
    <property type="molecule type" value="Genomic_DNA"/>
</dbReference>
<evidence type="ECO:0000259" key="2">
    <source>
        <dbReference type="PROSITE" id="PS50119"/>
    </source>
</evidence>
<dbReference type="SUPFAM" id="SSF57845">
    <property type="entry name" value="B-box zinc-binding domain"/>
    <property type="match status" value="1"/>
</dbReference>
<proteinExistence type="predicted"/>